<keyword evidence="3 5" id="KW-1133">Transmembrane helix</keyword>
<keyword evidence="7" id="KW-1185">Reference proteome</keyword>
<gene>
    <name evidence="6" type="ORF">CASFOL_012850</name>
</gene>
<feature type="transmembrane region" description="Helical" evidence="5">
    <location>
        <begin position="100"/>
        <end position="119"/>
    </location>
</feature>
<comment type="subcellular location">
    <subcellularLocation>
        <location evidence="1">Membrane</location>
        <topology evidence="1">Multi-pass membrane protein</topology>
    </subcellularLocation>
</comment>
<name>A0ABD3DIA2_9LAMI</name>
<feature type="transmembrane region" description="Helical" evidence="5">
    <location>
        <begin position="71"/>
        <end position="93"/>
    </location>
</feature>
<dbReference type="Pfam" id="PF01027">
    <property type="entry name" value="Bax1-I"/>
    <property type="match status" value="1"/>
</dbReference>
<evidence type="ECO:0000313" key="7">
    <source>
        <dbReference type="Proteomes" id="UP001632038"/>
    </source>
</evidence>
<dbReference type="PANTHER" id="PTHR23291">
    <property type="entry name" value="BAX INHIBITOR-RELATED"/>
    <property type="match status" value="1"/>
</dbReference>
<evidence type="ECO:0000256" key="5">
    <source>
        <dbReference type="RuleBase" id="RU004379"/>
    </source>
</evidence>
<keyword evidence="4 5" id="KW-0472">Membrane</keyword>
<keyword evidence="2 5" id="KW-0812">Transmembrane</keyword>
<feature type="transmembrane region" description="Helical" evidence="5">
    <location>
        <begin position="216"/>
        <end position="238"/>
    </location>
</feature>
<protein>
    <submittedName>
        <fullName evidence="6">Uncharacterized protein</fullName>
    </submittedName>
</protein>
<accession>A0ABD3DIA2</accession>
<dbReference type="AlphaFoldDB" id="A0ABD3DIA2"/>
<feature type="transmembrane region" description="Helical" evidence="5">
    <location>
        <begin position="160"/>
        <end position="180"/>
    </location>
</feature>
<feature type="transmembrane region" description="Helical" evidence="5">
    <location>
        <begin position="125"/>
        <end position="148"/>
    </location>
</feature>
<evidence type="ECO:0000313" key="6">
    <source>
        <dbReference type="EMBL" id="KAL3642035.1"/>
    </source>
</evidence>
<evidence type="ECO:0000256" key="1">
    <source>
        <dbReference type="ARBA" id="ARBA00004141"/>
    </source>
</evidence>
<dbReference type="PANTHER" id="PTHR23291:SF121">
    <property type="entry name" value="BI1-LIKE PROTEIN"/>
    <property type="match status" value="1"/>
</dbReference>
<comment type="caution">
    <text evidence="6">The sequence shown here is derived from an EMBL/GenBank/DDBJ whole genome shotgun (WGS) entry which is preliminary data.</text>
</comment>
<dbReference type="Proteomes" id="UP001632038">
    <property type="component" value="Unassembled WGS sequence"/>
</dbReference>
<evidence type="ECO:0000256" key="2">
    <source>
        <dbReference type="ARBA" id="ARBA00022692"/>
    </source>
</evidence>
<feature type="transmembrane region" description="Helical" evidence="5">
    <location>
        <begin position="186"/>
        <end position="204"/>
    </location>
</feature>
<dbReference type="GO" id="GO:0016020">
    <property type="term" value="C:membrane"/>
    <property type="evidence" value="ECO:0007669"/>
    <property type="project" value="UniProtKB-SubCell"/>
</dbReference>
<sequence length="242" mass="27232">MASFYNNKNNVDIEMGHGQLYPGMQENPQMRWAFIRKVYSILCVQFLLTFGVSMAMFLTHSVRVFMATPNGFFVMIAIMIVTFVLCIMMHCFSQKHPWNYILLLLFTLAMSFMVGAASTQRKGDTVLLAAGLTLVVTVGLTLFTFIAAKRGCDFNFMGPFLFCSLLLLIAFGIIRIILPMGRLGEQVIACIGALIFSGFIIYDTDNVIKRFNYDQYIDAAACLFLDIINLFMYLLAILDGSD</sequence>
<proteinExistence type="inferred from homology"/>
<feature type="transmembrane region" description="Helical" evidence="5">
    <location>
        <begin position="38"/>
        <end position="59"/>
    </location>
</feature>
<organism evidence="6 7">
    <name type="scientific">Castilleja foliolosa</name>
    <dbReference type="NCBI Taxonomy" id="1961234"/>
    <lineage>
        <taxon>Eukaryota</taxon>
        <taxon>Viridiplantae</taxon>
        <taxon>Streptophyta</taxon>
        <taxon>Embryophyta</taxon>
        <taxon>Tracheophyta</taxon>
        <taxon>Spermatophyta</taxon>
        <taxon>Magnoliopsida</taxon>
        <taxon>eudicotyledons</taxon>
        <taxon>Gunneridae</taxon>
        <taxon>Pentapetalae</taxon>
        <taxon>asterids</taxon>
        <taxon>lamiids</taxon>
        <taxon>Lamiales</taxon>
        <taxon>Orobanchaceae</taxon>
        <taxon>Pedicularideae</taxon>
        <taxon>Castillejinae</taxon>
        <taxon>Castilleja</taxon>
    </lineage>
</organism>
<dbReference type="InterPro" id="IPR006214">
    <property type="entry name" value="Bax_inhibitor_1-related"/>
</dbReference>
<reference evidence="7" key="1">
    <citation type="journal article" date="2024" name="IScience">
        <title>Strigolactones Initiate the Formation of Haustorium-like Structures in Castilleja.</title>
        <authorList>
            <person name="Buerger M."/>
            <person name="Peterson D."/>
            <person name="Chory J."/>
        </authorList>
    </citation>
    <scope>NUCLEOTIDE SEQUENCE [LARGE SCALE GENOMIC DNA]</scope>
</reference>
<evidence type="ECO:0000256" key="4">
    <source>
        <dbReference type="ARBA" id="ARBA00023136"/>
    </source>
</evidence>
<evidence type="ECO:0000256" key="3">
    <source>
        <dbReference type="ARBA" id="ARBA00022989"/>
    </source>
</evidence>
<dbReference type="EMBL" id="JAVIJP010000016">
    <property type="protein sequence ID" value="KAL3642035.1"/>
    <property type="molecule type" value="Genomic_DNA"/>
</dbReference>
<comment type="similarity">
    <text evidence="5">Belongs to the BI1 family.</text>
</comment>